<gene>
    <name evidence="2" type="ORF">NCTC13071_01728</name>
</gene>
<dbReference type="GO" id="GO:0016757">
    <property type="term" value="F:glycosyltransferase activity"/>
    <property type="evidence" value="ECO:0007669"/>
    <property type="project" value="TreeGrafter"/>
</dbReference>
<proteinExistence type="predicted"/>
<dbReference type="RefSeq" id="WP_018919121.1">
    <property type="nucleotide sequence ID" value="NZ_LR134384.1"/>
</dbReference>
<dbReference type="PANTHER" id="PTHR46401:SF8">
    <property type="entry name" value="BLL6006 PROTEIN"/>
    <property type="match status" value="1"/>
</dbReference>
<dbReference type="KEGG" id="poc:NCTC13071_01728"/>
<dbReference type="InterPro" id="IPR001296">
    <property type="entry name" value="Glyco_trans_1"/>
</dbReference>
<dbReference type="CDD" id="cd03801">
    <property type="entry name" value="GT4_PimA-like"/>
    <property type="match status" value="1"/>
</dbReference>
<evidence type="ECO:0000259" key="1">
    <source>
        <dbReference type="Pfam" id="PF00534"/>
    </source>
</evidence>
<keyword evidence="2" id="KW-0808">Transferase</keyword>
<dbReference type="Pfam" id="PF00534">
    <property type="entry name" value="Glycos_transf_1"/>
    <property type="match status" value="1"/>
</dbReference>
<evidence type="ECO:0000313" key="2">
    <source>
        <dbReference type="EMBL" id="VEH15718.1"/>
    </source>
</evidence>
<dbReference type="PANTHER" id="PTHR46401">
    <property type="entry name" value="GLYCOSYLTRANSFERASE WBBK-RELATED"/>
    <property type="match status" value="1"/>
</dbReference>
<reference evidence="2 3" key="1">
    <citation type="submission" date="2018-12" db="EMBL/GenBank/DDBJ databases">
        <authorList>
            <consortium name="Pathogen Informatics"/>
        </authorList>
    </citation>
    <scope>NUCLEOTIDE SEQUENCE [LARGE SCALE GENOMIC DNA]</scope>
    <source>
        <strain evidence="2 3">NCTC13071</strain>
    </source>
</reference>
<accession>A0A3S4TBT6</accession>
<protein>
    <submittedName>
        <fullName evidence="2">Sugar transferase, PEP-CTERM/EpsH1 system associated</fullName>
    </submittedName>
</protein>
<organism evidence="2 3">
    <name type="scientific">Segatella oris</name>
    <dbReference type="NCBI Taxonomy" id="28135"/>
    <lineage>
        <taxon>Bacteria</taxon>
        <taxon>Pseudomonadati</taxon>
        <taxon>Bacteroidota</taxon>
        <taxon>Bacteroidia</taxon>
        <taxon>Bacteroidales</taxon>
        <taxon>Prevotellaceae</taxon>
        <taxon>Segatella</taxon>
    </lineage>
</organism>
<feature type="domain" description="Glycosyl transferase family 1" evidence="1">
    <location>
        <begin position="188"/>
        <end position="341"/>
    </location>
</feature>
<name>A0A3S4TBT6_9BACT</name>
<dbReference type="Proteomes" id="UP000274578">
    <property type="component" value="Chromosome 1"/>
</dbReference>
<dbReference type="GeneID" id="85012529"/>
<dbReference type="SUPFAM" id="SSF53756">
    <property type="entry name" value="UDP-Glycosyltransferase/glycogen phosphorylase"/>
    <property type="match status" value="1"/>
</dbReference>
<evidence type="ECO:0000313" key="3">
    <source>
        <dbReference type="Proteomes" id="UP000274578"/>
    </source>
</evidence>
<sequence>MTKKLCWITPDWFVDVDIPIVPHLSNEYDIIWIIVFPWRNNRFKEADFDLIRRTHSHISIKFIHYKYYGLDFRNLYYNWKIKKIIKRSDPDVIYFNIVPSGPIILPLYRWLPAVKTIVTAHDGCVKPSFHFRKLAEKCFDLAYNPKQYVQLFSPNEAEIFKKKREGKNIFVIPLAVKDFGKSHSTLRTDCISFISFGNINSDKNVLLLIRAAEKIYTEGYRNFKVVIKGRCIDWHENYQPLISHEELFEKDLRFIDNSEIPDIFASNWYAVFPYKQSGQSGVVKVALNYKKPVIVSDLPGFTYDIEDGYNGYVFKNNDVDSLANVLKKCIDNTDTDYKKLVANIERFVERKYSINKIVKSYREMFNKVLTSTIK</sequence>
<dbReference type="EMBL" id="LR134384">
    <property type="protein sequence ID" value="VEH15718.1"/>
    <property type="molecule type" value="Genomic_DNA"/>
</dbReference>
<dbReference type="Gene3D" id="3.40.50.2000">
    <property type="entry name" value="Glycogen Phosphorylase B"/>
    <property type="match status" value="2"/>
</dbReference>
<dbReference type="AlphaFoldDB" id="A0A3S4TBT6"/>